<evidence type="ECO:0000313" key="19">
    <source>
        <dbReference type="Proteomes" id="UP000196027"/>
    </source>
</evidence>
<evidence type="ECO:0000256" key="2">
    <source>
        <dbReference type="ARBA" id="ARBA00004383"/>
    </source>
</evidence>
<keyword evidence="19" id="KW-1185">Reference proteome</keyword>
<organism evidence="18 19">
    <name type="scientific">Oleiphilus messinensis</name>
    <dbReference type="NCBI Taxonomy" id="141451"/>
    <lineage>
        <taxon>Bacteria</taxon>
        <taxon>Pseudomonadati</taxon>
        <taxon>Pseudomonadota</taxon>
        <taxon>Gammaproteobacteria</taxon>
        <taxon>Oceanospirillales</taxon>
        <taxon>Oleiphilaceae</taxon>
        <taxon>Oleiphilus</taxon>
    </lineage>
</organism>
<evidence type="ECO:0000256" key="12">
    <source>
        <dbReference type="ARBA" id="ARBA00023186"/>
    </source>
</evidence>
<evidence type="ECO:0000256" key="1">
    <source>
        <dbReference type="ARBA" id="ARBA00003280"/>
    </source>
</evidence>
<dbReference type="Proteomes" id="UP000196027">
    <property type="component" value="Chromosome"/>
</dbReference>
<proteinExistence type="inferred from homology"/>
<dbReference type="KEGG" id="ome:OLMES_4507"/>
<dbReference type="SUPFAM" id="SSF158855">
    <property type="entry name" value="Lipase chaperone-like"/>
    <property type="match status" value="1"/>
</dbReference>
<reference evidence="18 19" key="1">
    <citation type="submission" date="2017-05" db="EMBL/GenBank/DDBJ databases">
        <title>Genomic insights into alkan degradation activity of Oleiphilus messinensis.</title>
        <authorList>
            <person name="Kozyavkin S.A."/>
            <person name="Slesarev A.I."/>
            <person name="Golyshin P.N."/>
            <person name="Korzhenkov A."/>
            <person name="Golyshina O.N."/>
            <person name="Toshchakov S.V."/>
        </authorList>
    </citation>
    <scope>NUCLEOTIDE SEQUENCE [LARGE SCALE GENOMIC DNA]</scope>
    <source>
        <strain evidence="18 19">ME102</strain>
    </source>
</reference>
<evidence type="ECO:0000256" key="8">
    <source>
        <dbReference type="ARBA" id="ARBA00022963"/>
    </source>
</evidence>
<dbReference type="HAMAP" id="MF_00790">
    <property type="entry name" value="Lipase_chap"/>
    <property type="match status" value="1"/>
</dbReference>
<evidence type="ECO:0000256" key="7">
    <source>
        <dbReference type="ARBA" id="ARBA00022692"/>
    </source>
</evidence>
<dbReference type="GO" id="GO:0016042">
    <property type="term" value="P:lipid catabolic process"/>
    <property type="evidence" value="ECO:0007669"/>
    <property type="project" value="UniProtKB-UniRule"/>
</dbReference>
<keyword evidence="11 16" id="KW-0472">Membrane</keyword>
<keyword evidence="12 16" id="KW-0143">Chaperone</keyword>
<keyword evidence="7 16" id="KW-0812">Transmembrane</keyword>
<keyword evidence="17" id="KW-0175">Coiled coil</keyword>
<evidence type="ECO:0000256" key="16">
    <source>
        <dbReference type="HAMAP-Rule" id="MF_00790"/>
    </source>
</evidence>
<dbReference type="InterPro" id="IPR004961">
    <property type="entry name" value="Lipase_chaperone"/>
</dbReference>
<evidence type="ECO:0000256" key="15">
    <source>
        <dbReference type="ARBA" id="ARBA00033028"/>
    </source>
</evidence>
<dbReference type="GO" id="GO:0051082">
    <property type="term" value="F:unfolded protein binding"/>
    <property type="evidence" value="ECO:0007669"/>
    <property type="project" value="UniProtKB-UniRule"/>
</dbReference>
<name>A0A1Y0IGF5_9GAMM</name>
<dbReference type="Pfam" id="PF03280">
    <property type="entry name" value="Lipase_chap"/>
    <property type="match status" value="1"/>
</dbReference>
<evidence type="ECO:0000256" key="11">
    <source>
        <dbReference type="ARBA" id="ARBA00023136"/>
    </source>
</evidence>
<dbReference type="OrthoDB" id="7025807at2"/>
<evidence type="ECO:0000256" key="5">
    <source>
        <dbReference type="ARBA" id="ARBA00022475"/>
    </source>
</evidence>
<protein>
    <recommendedName>
        <fullName evidence="4 16">Lipase chaperone</fullName>
    </recommendedName>
    <alternativeName>
        <fullName evidence="16">Lipase activator protein</fullName>
    </alternativeName>
    <alternativeName>
        <fullName evidence="15 16">Lipase foldase</fullName>
    </alternativeName>
    <alternativeName>
        <fullName evidence="13 16">Lipase helper protein</fullName>
    </alternativeName>
    <alternativeName>
        <fullName evidence="14 16">Lipase modulator</fullName>
    </alternativeName>
</protein>
<dbReference type="GO" id="GO:0005886">
    <property type="term" value="C:plasma membrane"/>
    <property type="evidence" value="ECO:0007669"/>
    <property type="project" value="UniProtKB-SubCell"/>
</dbReference>
<evidence type="ECO:0000256" key="9">
    <source>
        <dbReference type="ARBA" id="ARBA00022989"/>
    </source>
</evidence>
<evidence type="ECO:0000256" key="17">
    <source>
        <dbReference type="SAM" id="Coils"/>
    </source>
</evidence>
<sequence length="365" mass="41132">MNKFTLFGLTGIIMVSGAVFAYWNLSSDTRNTPIQLLSASPLESKRLAKQTVVSASTETAAPLTIDTAKRVNARIHEHSKQTQEHLSTRGLPESLQGVRHEIRLQTDPQGNLIINRDVKDLIEFYLSAVGEAPLASILLQIQHDFAQQLQFPARDQANQILRNFVDYKIALAEQAPSAMNHATTPEYSSGMLRQQKSQVQQLREQFFTPDQYDSFFAEEDTYDNYMLDQLDISRNEHLSQEEKRIQSAALAATLPPEVKQLRESVSRFGELHQETEQLKSQGASAGQLFEVRAEKLGSEAATALAELDQQRANWKQRLNQYVEQRNLIRASDMSSADQVTAIKSLIEDSFKGTERIRVRALDADI</sequence>
<evidence type="ECO:0000256" key="6">
    <source>
        <dbReference type="ARBA" id="ARBA00022519"/>
    </source>
</evidence>
<dbReference type="AlphaFoldDB" id="A0A1Y0IGF5"/>
<keyword evidence="10 16" id="KW-0443">Lipid metabolism</keyword>
<keyword evidence="9 16" id="KW-1133">Transmembrane helix</keyword>
<keyword evidence="6 16" id="KW-0997">Cell inner membrane</keyword>
<evidence type="ECO:0000256" key="3">
    <source>
        <dbReference type="ARBA" id="ARBA00010358"/>
    </source>
</evidence>
<dbReference type="GO" id="GO:0006457">
    <property type="term" value="P:protein folding"/>
    <property type="evidence" value="ECO:0007669"/>
    <property type="project" value="UniProtKB-UniRule"/>
</dbReference>
<evidence type="ECO:0000313" key="18">
    <source>
        <dbReference type="EMBL" id="ARU58503.1"/>
    </source>
</evidence>
<dbReference type="RefSeq" id="WP_087463272.1">
    <property type="nucleotide sequence ID" value="NZ_CP021425.1"/>
</dbReference>
<comment type="subcellular location">
    <subcellularLocation>
        <location evidence="2">Cell inner membrane</location>
        <topology evidence="2">Single-pass membrane protein</topology>
        <orientation evidence="2">Periplasmic side</orientation>
    </subcellularLocation>
</comment>
<keyword evidence="5 16" id="KW-1003">Cell membrane</keyword>
<evidence type="ECO:0000256" key="13">
    <source>
        <dbReference type="ARBA" id="ARBA00030948"/>
    </source>
</evidence>
<gene>
    <name evidence="16" type="primary">lifO</name>
    <name evidence="18" type="ORF">OLMES_4507</name>
</gene>
<evidence type="ECO:0000256" key="4">
    <source>
        <dbReference type="ARBA" id="ARBA00019692"/>
    </source>
</evidence>
<evidence type="ECO:0000256" key="14">
    <source>
        <dbReference type="ARBA" id="ARBA00031542"/>
    </source>
</evidence>
<feature type="coiled-coil region" evidence="17">
    <location>
        <begin position="293"/>
        <end position="324"/>
    </location>
</feature>
<comment type="similarity">
    <text evidence="3 16">Belongs to the lipase chaperone family.</text>
</comment>
<comment type="function">
    <text evidence="1 16">May be involved in the folding of the extracellular lipase during its passage through the periplasm.</text>
</comment>
<keyword evidence="8 16" id="KW-0442">Lipid degradation</keyword>
<dbReference type="EMBL" id="CP021425">
    <property type="protein sequence ID" value="ARU58503.1"/>
    <property type="molecule type" value="Genomic_DNA"/>
</dbReference>
<accession>A0A1Y0IGF5</accession>
<evidence type="ECO:0000256" key="10">
    <source>
        <dbReference type="ARBA" id="ARBA00023098"/>
    </source>
</evidence>